<gene>
    <name evidence="1" type="ORF">PCOR1329_LOCUS108</name>
</gene>
<accession>A0ABN9PDI3</accession>
<comment type="caution">
    <text evidence="1">The sequence shown here is derived from an EMBL/GenBank/DDBJ whole genome shotgun (WGS) entry which is preliminary data.</text>
</comment>
<feature type="non-terminal residue" evidence="1">
    <location>
        <position position="1"/>
    </location>
</feature>
<organism evidence="1 2">
    <name type="scientific">Prorocentrum cordatum</name>
    <dbReference type="NCBI Taxonomy" id="2364126"/>
    <lineage>
        <taxon>Eukaryota</taxon>
        <taxon>Sar</taxon>
        <taxon>Alveolata</taxon>
        <taxon>Dinophyceae</taxon>
        <taxon>Prorocentrales</taxon>
        <taxon>Prorocentraceae</taxon>
        <taxon>Prorocentrum</taxon>
    </lineage>
</organism>
<evidence type="ECO:0000313" key="1">
    <source>
        <dbReference type="EMBL" id="CAK0788152.1"/>
    </source>
</evidence>
<keyword evidence="2" id="KW-1185">Reference proteome</keyword>
<protein>
    <submittedName>
        <fullName evidence="1">Uncharacterized protein</fullName>
    </submittedName>
</protein>
<feature type="non-terminal residue" evidence="1">
    <location>
        <position position="139"/>
    </location>
</feature>
<dbReference type="EMBL" id="CAUYUJ010000003">
    <property type="protein sequence ID" value="CAK0788152.1"/>
    <property type="molecule type" value="Genomic_DNA"/>
</dbReference>
<reference evidence="1" key="1">
    <citation type="submission" date="2023-10" db="EMBL/GenBank/DDBJ databases">
        <authorList>
            <person name="Chen Y."/>
            <person name="Shah S."/>
            <person name="Dougan E. K."/>
            <person name="Thang M."/>
            <person name="Chan C."/>
        </authorList>
    </citation>
    <scope>NUCLEOTIDE SEQUENCE [LARGE SCALE GENOMIC DNA]</scope>
</reference>
<dbReference type="Proteomes" id="UP001189429">
    <property type="component" value="Unassembled WGS sequence"/>
</dbReference>
<evidence type="ECO:0000313" key="2">
    <source>
        <dbReference type="Proteomes" id="UP001189429"/>
    </source>
</evidence>
<name>A0ABN9PDI3_9DINO</name>
<sequence length="139" mass="15042">TIAGSNVATLERIDAFLLATTGGGSWMSAVGGRFKVGEAVLTEYYDISDASVHDAWVSAPEPLEHGDLHMLFPDDDAGPAEHVCLQYGDISAFSLLHRWRDRHGRAELATCKSATAARIALRGLAAERPAWIVRPANRE</sequence>
<proteinExistence type="predicted"/>